<dbReference type="InterPro" id="IPR000905">
    <property type="entry name" value="Gcp-like_dom"/>
</dbReference>
<keyword evidence="5 8" id="KW-0012">Acyltransferase</keyword>
<organism evidence="8 9">
    <name type="scientific">Svornostia abyssi</name>
    <dbReference type="NCBI Taxonomy" id="2898438"/>
    <lineage>
        <taxon>Bacteria</taxon>
        <taxon>Bacillati</taxon>
        <taxon>Actinomycetota</taxon>
        <taxon>Thermoleophilia</taxon>
        <taxon>Solirubrobacterales</taxon>
        <taxon>Baekduiaceae</taxon>
        <taxon>Svornostia</taxon>
    </lineage>
</organism>
<dbReference type="InterPro" id="IPR022496">
    <property type="entry name" value="T6A_TsaB"/>
</dbReference>
<dbReference type="Pfam" id="PF00814">
    <property type="entry name" value="TsaD"/>
    <property type="match status" value="1"/>
</dbReference>
<dbReference type="PRINTS" id="PR00789">
    <property type="entry name" value="OSIALOPTASE"/>
</dbReference>
<keyword evidence="2 8" id="KW-0808">Transferase</keyword>
<evidence type="ECO:0000259" key="7">
    <source>
        <dbReference type="Pfam" id="PF00814"/>
    </source>
</evidence>
<dbReference type="PANTHER" id="PTHR11735">
    <property type="entry name" value="TRNA N6-ADENOSINE THREONYLCARBAMOYLTRANSFERASE"/>
    <property type="match status" value="1"/>
</dbReference>
<gene>
    <name evidence="8" type="primary">tsaB</name>
    <name evidence="8" type="ORF">LRS13_19060</name>
</gene>
<dbReference type="GO" id="GO:0061711">
    <property type="term" value="F:tRNA N(6)-L-threonylcarbamoyladenine synthase activity"/>
    <property type="evidence" value="ECO:0007669"/>
    <property type="project" value="UniProtKB-EC"/>
</dbReference>
<evidence type="ECO:0000313" key="8">
    <source>
        <dbReference type="EMBL" id="UUY02765.1"/>
    </source>
</evidence>
<keyword evidence="3" id="KW-0819">tRNA processing</keyword>
<dbReference type="Gene3D" id="3.30.420.40">
    <property type="match status" value="2"/>
</dbReference>
<name>A0ABY5PE85_9ACTN</name>
<dbReference type="Proteomes" id="UP001058860">
    <property type="component" value="Chromosome"/>
</dbReference>
<evidence type="ECO:0000313" key="9">
    <source>
        <dbReference type="Proteomes" id="UP001058860"/>
    </source>
</evidence>
<evidence type="ECO:0000256" key="3">
    <source>
        <dbReference type="ARBA" id="ARBA00022694"/>
    </source>
</evidence>
<protein>
    <recommendedName>
        <fullName evidence="1">N(6)-L-threonylcarbamoyladenine synthase</fullName>
        <ecNumber evidence="1">2.3.1.234</ecNumber>
    </recommendedName>
</protein>
<feature type="domain" description="Gcp-like" evidence="7">
    <location>
        <begin position="36"/>
        <end position="142"/>
    </location>
</feature>
<dbReference type="RefSeq" id="WP_353863288.1">
    <property type="nucleotide sequence ID" value="NZ_CP088295.1"/>
</dbReference>
<evidence type="ECO:0000256" key="1">
    <source>
        <dbReference type="ARBA" id="ARBA00012156"/>
    </source>
</evidence>
<keyword evidence="4" id="KW-0479">Metal-binding</keyword>
<comment type="catalytic activity">
    <reaction evidence="6">
        <text>L-threonylcarbamoyladenylate + adenosine(37) in tRNA = N(6)-L-threonylcarbamoyladenosine(37) in tRNA + AMP + H(+)</text>
        <dbReference type="Rhea" id="RHEA:37059"/>
        <dbReference type="Rhea" id="RHEA-COMP:10162"/>
        <dbReference type="Rhea" id="RHEA-COMP:10163"/>
        <dbReference type="ChEBI" id="CHEBI:15378"/>
        <dbReference type="ChEBI" id="CHEBI:73682"/>
        <dbReference type="ChEBI" id="CHEBI:74411"/>
        <dbReference type="ChEBI" id="CHEBI:74418"/>
        <dbReference type="ChEBI" id="CHEBI:456215"/>
        <dbReference type="EC" id="2.3.1.234"/>
    </reaction>
</comment>
<evidence type="ECO:0000256" key="5">
    <source>
        <dbReference type="ARBA" id="ARBA00023315"/>
    </source>
</evidence>
<evidence type="ECO:0000256" key="2">
    <source>
        <dbReference type="ARBA" id="ARBA00022679"/>
    </source>
</evidence>
<sequence>MRLLAFDTATPATVVGVRRADGGVVERRDDPEPGTRPHHTSALLTLADAALTAAGITYDELERVAVGVGPGGFTGLRIGVSTARALAQSLDVPLVGISSLRALAAGGPAGEPVLAVLDARRGEAFVAAYENGAEIVAPRVVRPEELPALAARQDGRAWVAVGDGALRFAQELERGGAVVPARDDPAHRIGAAAVCGLAAGAPDVGRDAVVPDYLRVPDAEITRRARTP</sequence>
<dbReference type="EMBL" id="CP088295">
    <property type="protein sequence ID" value="UUY02765.1"/>
    <property type="molecule type" value="Genomic_DNA"/>
</dbReference>
<dbReference type="InterPro" id="IPR017861">
    <property type="entry name" value="KAE1/TsaD"/>
</dbReference>
<reference evidence="9" key="1">
    <citation type="submission" date="2021-11" db="EMBL/GenBank/DDBJ databases">
        <title>Cultivation dependent microbiological survey of springs from the worlds oldest radium mine currently devoted to the extraction of radon-saturated water.</title>
        <authorList>
            <person name="Kapinusova G."/>
            <person name="Smrhova T."/>
            <person name="Strejcek M."/>
            <person name="Suman J."/>
            <person name="Jani K."/>
            <person name="Pajer P."/>
            <person name="Uhlik O."/>
        </authorList>
    </citation>
    <scope>NUCLEOTIDE SEQUENCE [LARGE SCALE GENOMIC DNA]</scope>
    <source>
        <strain evidence="9">J379</strain>
    </source>
</reference>
<dbReference type="SUPFAM" id="SSF53067">
    <property type="entry name" value="Actin-like ATPase domain"/>
    <property type="match status" value="2"/>
</dbReference>
<dbReference type="CDD" id="cd24032">
    <property type="entry name" value="ASKHA_NBD_TsaB"/>
    <property type="match status" value="1"/>
</dbReference>
<accession>A0ABY5PE85</accession>
<keyword evidence="9" id="KW-1185">Reference proteome</keyword>
<dbReference type="InterPro" id="IPR043129">
    <property type="entry name" value="ATPase_NBD"/>
</dbReference>
<dbReference type="PANTHER" id="PTHR11735:SF11">
    <property type="entry name" value="TRNA THREONYLCARBAMOYLADENOSINE BIOSYNTHESIS PROTEIN TSAB"/>
    <property type="match status" value="1"/>
</dbReference>
<dbReference type="NCBIfam" id="TIGR03725">
    <property type="entry name" value="T6A_YeaZ"/>
    <property type="match status" value="1"/>
</dbReference>
<evidence type="ECO:0000256" key="4">
    <source>
        <dbReference type="ARBA" id="ARBA00022723"/>
    </source>
</evidence>
<evidence type="ECO:0000256" key="6">
    <source>
        <dbReference type="ARBA" id="ARBA00048117"/>
    </source>
</evidence>
<proteinExistence type="predicted"/>
<dbReference type="EC" id="2.3.1.234" evidence="1"/>